<organism evidence="2">
    <name type="scientific">Rhizophora mucronata</name>
    <name type="common">Asiatic mangrove</name>
    <dbReference type="NCBI Taxonomy" id="61149"/>
    <lineage>
        <taxon>Eukaryota</taxon>
        <taxon>Viridiplantae</taxon>
        <taxon>Streptophyta</taxon>
        <taxon>Embryophyta</taxon>
        <taxon>Tracheophyta</taxon>
        <taxon>Spermatophyta</taxon>
        <taxon>Magnoliopsida</taxon>
        <taxon>eudicotyledons</taxon>
        <taxon>Gunneridae</taxon>
        <taxon>Pentapetalae</taxon>
        <taxon>rosids</taxon>
        <taxon>fabids</taxon>
        <taxon>Malpighiales</taxon>
        <taxon>Rhizophoraceae</taxon>
        <taxon>Rhizophora</taxon>
    </lineage>
</organism>
<dbReference type="AlphaFoldDB" id="A0A2P2MQX8"/>
<protein>
    <submittedName>
        <fullName evidence="2">Uncharacterized protein LOC103327463</fullName>
    </submittedName>
</protein>
<keyword evidence="1" id="KW-0472">Membrane</keyword>
<name>A0A2P2MQX8_RHIMU</name>
<accession>A0A2P2MQX8</accession>
<reference evidence="2" key="1">
    <citation type="submission" date="2018-02" db="EMBL/GenBank/DDBJ databases">
        <title>Rhizophora mucronata_Transcriptome.</title>
        <authorList>
            <person name="Meera S.P."/>
            <person name="Sreeshan A."/>
            <person name="Augustine A."/>
        </authorList>
    </citation>
    <scope>NUCLEOTIDE SEQUENCE</scope>
    <source>
        <tissue evidence="2">Leaf</tissue>
    </source>
</reference>
<proteinExistence type="predicted"/>
<sequence length="149" mass="16891">MIGLLKFGSLREFWVENESGNNNGSGFLLGYGYGWSTLLALLFIFLFHSAKRLFFSPERHVVRVPSSSTQAISSAPHASVNPQFRIPEIILDSDLKFLIENLDEKPIKNEKWENVIEKKSNLLSYVAKCCKPKVSFLVFDLPGIQSLLR</sequence>
<feature type="transmembrane region" description="Helical" evidence="1">
    <location>
        <begin position="28"/>
        <end position="47"/>
    </location>
</feature>
<keyword evidence="1" id="KW-0812">Transmembrane</keyword>
<dbReference type="EMBL" id="GGEC01052147">
    <property type="protein sequence ID" value="MBX32631.1"/>
    <property type="molecule type" value="Transcribed_RNA"/>
</dbReference>
<evidence type="ECO:0000313" key="2">
    <source>
        <dbReference type="EMBL" id="MBX32631.1"/>
    </source>
</evidence>
<evidence type="ECO:0000256" key="1">
    <source>
        <dbReference type="SAM" id="Phobius"/>
    </source>
</evidence>
<keyword evidence="1" id="KW-1133">Transmembrane helix</keyword>